<organism evidence="2 3">
    <name type="scientific">Subtercola lobariae</name>
    <dbReference type="NCBI Taxonomy" id="1588641"/>
    <lineage>
        <taxon>Bacteria</taxon>
        <taxon>Bacillati</taxon>
        <taxon>Actinomycetota</taxon>
        <taxon>Actinomycetes</taxon>
        <taxon>Micrococcales</taxon>
        <taxon>Microbacteriaceae</taxon>
        <taxon>Subtercola</taxon>
    </lineage>
</organism>
<gene>
    <name evidence="2" type="ORF">GCM10011399_23840</name>
</gene>
<dbReference type="Proteomes" id="UP000598775">
    <property type="component" value="Unassembled WGS sequence"/>
</dbReference>
<proteinExistence type="predicted"/>
<protein>
    <recommendedName>
        <fullName evidence="1">DUF559 domain-containing protein</fullName>
    </recommendedName>
</protein>
<dbReference type="Gene3D" id="3.40.960.10">
    <property type="entry name" value="VSR Endonuclease"/>
    <property type="match status" value="1"/>
</dbReference>
<reference evidence="2 3" key="1">
    <citation type="journal article" date="2014" name="Int. J. Syst. Evol. Microbiol.">
        <title>Complete genome sequence of Corynebacterium casei LMG S-19264T (=DSM 44701T), isolated from a smear-ripened cheese.</title>
        <authorList>
            <consortium name="US DOE Joint Genome Institute (JGI-PGF)"/>
            <person name="Walter F."/>
            <person name="Albersmeier A."/>
            <person name="Kalinowski J."/>
            <person name="Ruckert C."/>
        </authorList>
    </citation>
    <scope>NUCLEOTIDE SEQUENCE [LARGE SCALE GENOMIC DNA]</scope>
    <source>
        <strain evidence="2 3">CGMCC 1.12976</strain>
    </source>
</reference>
<dbReference type="InterPro" id="IPR011335">
    <property type="entry name" value="Restrct_endonuc-II-like"/>
</dbReference>
<dbReference type="AlphaFoldDB" id="A0A917B9X3"/>
<comment type="caution">
    <text evidence="2">The sequence shown here is derived from an EMBL/GenBank/DDBJ whole genome shotgun (WGS) entry which is preliminary data.</text>
</comment>
<evidence type="ECO:0000313" key="2">
    <source>
        <dbReference type="EMBL" id="GGF29909.1"/>
    </source>
</evidence>
<keyword evidence="3" id="KW-1185">Reference proteome</keyword>
<feature type="domain" description="DUF559" evidence="1">
    <location>
        <begin position="256"/>
        <end position="299"/>
    </location>
</feature>
<dbReference type="InterPro" id="IPR007569">
    <property type="entry name" value="DUF559"/>
</dbReference>
<dbReference type="EMBL" id="BMGP01000004">
    <property type="protein sequence ID" value="GGF29909.1"/>
    <property type="molecule type" value="Genomic_DNA"/>
</dbReference>
<sequence length="337" mass="37357">MDKPENRQGVVQGCEMPRRTPLPPELAARAFSVGLGKQLGLSNRRLDAPDLASPFYGVRSSRRAISTVEEQCLAYAPRMFRDQSFSHITAARLWRLPLSRRFDPAEPLHIAASDRNGRTRVTGVTAHRLWPPHHRTTRMNGLLVSDAISTWLQLASILSLDDLIAAGDALVLVPVYLDRAAPAARPYATPDQLSHRVGAFHGPGKRRLVEALDHVRLGCESPKETILRLLLTRNGMPEPELNVRIFGTRSAFVPRVDLGYPQLKVLVEYDGEQHRKNDEQYARDRQRAADLRAAGYTLVTVLKGGLAGDGAARTIADVREALLTAGWHPGRMGRDRA</sequence>
<evidence type="ECO:0000259" key="1">
    <source>
        <dbReference type="Pfam" id="PF04480"/>
    </source>
</evidence>
<name>A0A917B9X3_9MICO</name>
<dbReference type="SUPFAM" id="SSF52980">
    <property type="entry name" value="Restriction endonuclease-like"/>
    <property type="match status" value="1"/>
</dbReference>
<evidence type="ECO:0000313" key="3">
    <source>
        <dbReference type="Proteomes" id="UP000598775"/>
    </source>
</evidence>
<accession>A0A917B9X3</accession>
<dbReference type="Pfam" id="PF04480">
    <property type="entry name" value="DUF559"/>
    <property type="match status" value="1"/>
</dbReference>